<evidence type="ECO:0008006" key="5">
    <source>
        <dbReference type="Google" id="ProtNLM"/>
    </source>
</evidence>
<organism evidence="3 4">
    <name type="scientific">Dactylonectria estremocensis</name>
    <dbReference type="NCBI Taxonomy" id="1079267"/>
    <lineage>
        <taxon>Eukaryota</taxon>
        <taxon>Fungi</taxon>
        <taxon>Dikarya</taxon>
        <taxon>Ascomycota</taxon>
        <taxon>Pezizomycotina</taxon>
        <taxon>Sordariomycetes</taxon>
        <taxon>Hypocreomycetidae</taxon>
        <taxon>Hypocreales</taxon>
        <taxon>Nectriaceae</taxon>
        <taxon>Dactylonectria</taxon>
    </lineage>
</organism>
<evidence type="ECO:0000313" key="4">
    <source>
        <dbReference type="Proteomes" id="UP000717696"/>
    </source>
</evidence>
<dbReference type="OrthoDB" id="5241264at2759"/>
<evidence type="ECO:0000313" key="3">
    <source>
        <dbReference type="EMBL" id="KAH7137476.1"/>
    </source>
</evidence>
<evidence type="ECO:0000259" key="2">
    <source>
        <dbReference type="Pfam" id="PF26640"/>
    </source>
</evidence>
<protein>
    <recommendedName>
        <fullName evidence="5">Heterokaryon incompatibility domain-containing protein</fullName>
    </recommendedName>
</protein>
<comment type="caution">
    <text evidence="3">The sequence shown here is derived from an EMBL/GenBank/DDBJ whole genome shotgun (WGS) entry which is preliminary data.</text>
</comment>
<keyword evidence="4" id="KW-1185">Reference proteome</keyword>
<dbReference type="Pfam" id="PF06985">
    <property type="entry name" value="HET"/>
    <property type="match status" value="1"/>
</dbReference>
<feature type="non-terminal residue" evidence="3">
    <location>
        <position position="268"/>
    </location>
</feature>
<reference evidence="3" key="1">
    <citation type="journal article" date="2021" name="Nat. Commun.">
        <title>Genetic determinants of endophytism in the Arabidopsis root mycobiome.</title>
        <authorList>
            <person name="Mesny F."/>
            <person name="Miyauchi S."/>
            <person name="Thiergart T."/>
            <person name="Pickel B."/>
            <person name="Atanasova L."/>
            <person name="Karlsson M."/>
            <person name="Huettel B."/>
            <person name="Barry K.W."/>
            <person name="Haridas S."/>
            <person name="Chen C."/>
            <person name="Bauer D."/>
            <person name="Andreopoulos W."/>
            <person name="Pangilinan J."/>
            <person name="LaButti K."/>
            <person name="Riley R."/>
            <person name="Lipzen A."/>
            <person name="Clum A."/>
            <person name="Drula E."/>
            <person name="Henrissat B."/>
            <person name="Kohler A."/>
            <person name="Grigoriev I.V."/>
            <person name="Martin F.M."/>
            <person name="Hacquard S."/>
        </authorList>
    </citation>
    <scope>NUCLEOTIDE SEQUENCE</scope>
    <source>
        <strain evidence="3">MPI-CAGE-AT-0021</strain>
    </source>
</reference>
<evidence type="ECO:0000259" key="1">
    <source>
        <dbReference type="Pfam" id="PF06985"/>
    </source>
</evidence>
<dbReference type="Proteomes" id="UP000717696">
    <property type="component" value="Unassembled WGS sequence"/>
</dbReference>
<dbReference type="Pfam" id="PF26640">
    <property type="entry name" value="DUF8212"/>
    <property type="match status" value="1"/>
</dbReference>
<proteinExistence type="predicted"/>
<dbReference type="PANTHER" id="PTHR10622:SF12">
    <property type="entry name" value="HET DOMAIN-CONTAINING PROTEIN"/>
    <property type="match status" value="1"/>
</dbReference>
<dbReference type="EMBL" id="JAGMUU010000015">
    <property type="protein sequence ID" value="KAH7137476.1"/>
    <property type="molecule type" value="Genomic_DNA"/>
</dbReference>
<dbReference type="PANTHER" id="PTHR10622">
    <property type="entry name" value="HET DOMAIN-CONTAINING PROTEIN"/>
    <property type="match status" value="1"/>
</dbReference>
<feature type="domain" description="Heterokaryon incompatibility" evidence="1">
    <location>
        <begin position="23"/>
        <end position="111"/>
    </location>
</feature>
<dbReference type="InterPro" id="IPR010730">
    <property type="entry name" value="HET"/>
</dbReference>
<dbReference type="InterPro" id="IPR058525">
    <property type="entry name" value="DUF8212"/>
</dbReference>
<gene>
    <name evidence="3" type="ORF">B0J13DRAFT_419550</name>
</gene>
<accession>A0A9P9IZ31</accession>
<sequence length="268" mass="30690">MWLLNTRSLDLHYYPQPADCPAYAVLTHCLKDGELTDLHDLPSQNLVSESQRASCTVIREACGEAQSFGVEFIWLDEVCINRSSTAAISEALNSMFQIYQQADVCLVYLSDISIRVELLYPPETYIHQSQWGTRVWVLQEIIASKHVQFYDKQWTRIGTKDSLLHFLTAFLGIDRPVLENADCLFDFSIGRRMSWAAQLSADRPEDVAYSLLGIFRVNLSIIYGEGRRAFLRLQEEILRDTDDATLFAWQSASLHQYRGIFSNCPAEF</sequence>
<feature type="domain" description="DUF8212" evidence="2">
    <location>
        <begin position="228"/>
        <end position="254"/>
    </location>
</feature>
<dbReference type="AlphaFoldDB" id="A0A9P9IZ31"/>
<name>A0A9P9IZ31_9HYPO</name>